<comment type="caution">
    <text evidence="2">The sequence shown here is derived from an EMBL/GenBank/DDBJ whole genome shotgun (WGS) entry which is preliminary data.</text>
</comment>
<dbReference type="SUPFAM" id="SSF55486">
    <property type="entry name" value="Metalloproteases ('zincins'), catalytic domain"/>
    <property type="match status" value="1"/>
</dbReference>
<dbReference type="Gene3D" id="2.60.120.380">
    <property type="match status" value="1"/>
</dbReference>
<dbReference type="EMBL" id="MQUA01000013">
    <property type="protein sequence ID" value="PQB07894.1"/>
    <property type="molecule type" value="Genomic_DNA"/>
</dbReference>
<dbReference type="Gene3D" id="3.40.390.10">
    <property type="entry name" value="Collagenase (Catalytic Domain)"/>
    <property type="match status" value="1"/>
</dbReference>
<dbReference type="InterPro" id="IPR024079">
    <property type="entry name" value="MetalloPept_cat_dom_sf"/>
</dbReference>
<dbReference type="RefSeq" id="WP_104810096.1">
    <property type="nucleotide sequence ID" value="NZ_MQUA01000013.1"/>
</dbReference>
<evidence type="ECO:0000256" key="1">
    <source>
        <dbReference type="SAM" id="SignalP"/>
    </source>
</evidence>
<evidence type="ECO:0008006" key="4">
    <source>
        <dbReference type="Google" id="ProtNLM"/>
    </source>
</evidence>
<dbReference type="AlphaFoldDB" id="A0A2S7KYZ6"/>
<dbReference type="Proteomes" id="UP000239522">
    <property type="component" value="Unassembled WGS sequence"/>
</dbReference>
<gene>
    <name evidence="2" type="ORF">BST83_12595</name>
</gene>
<reference evidence="2 3" key="1">
    <citation type="submission" date="2016-11" db="EMBL/GenBank/DDBJ databases">
        <title>Trade-off between light-utilization and light-protection in marine flavobacteria.</title>
        <authorList>
            <person name="Kumagai Y."/>
        </authorList>
    </citation>
    <scope>NUCLEOTIDE SEQUENCE [LARGE SCALE GENOMIC DNA]</scope>
    <source>
        <strain evidence="2 3">ATCC 700397</strain>
    </source>
</reference>
<feature type="signal peptide" evidence="1">
    <location>
        <begin position="1"/>
        <end position="25"/>
    </location>
</feature>
<proteinExistence type="predicted"/>
<keyword evidence="3" id="KW-1185">Reference proteome</keyword>
<name>A0A2S7KYZ6_9FLAO</name>
<protein>
    <recommendedName>
        <fullName evidence="4">Peptidase C-terminal archaeal/bacterial domain-containing protein</fullName>
    </recommendedName>
</protein>
<sequence length="605" mass="67274">MALVSSKNISKLWCSIILVSSFLNAQNHQLNSMQCGFTMHGSEKQCGVILHSEDNQLNSIKQERTSYQAKTQFSDTEVSSYLKAYGVDSWVINKSTNSSIIIETSPASVGAASQSNVLSYTLVNIKRPDGSYLVENHENHTPSESFYTIPADSPNGEYKIEVGVFKNDTGGYTLKSLSNNEYLTILEDTSFPAYTETHDFNDTAATEWTNTKSESFSVGNDVHEWNLKLLEGENLTIDLYNIEPYACKFSPNLTFWDALDTKLYLLDANDNLIMTNDDGGNNKNARIYYTVPSTGDYKVIATNYGKFKSSNWNLNLEHQADNWDLGTTGITYYNLKIESTSNLPFTFEAIELSNPEAIKINAILLTNDETLELMPVSTTYVETLIADLNASYSELYDTENWPGFELAGITKFYNPDHAITGSPHTVLAEIGSGPVAKQNYLNLIITDIDRDQTGIVGTTYLYSNTTQSTGASIVLDDKAGSGVLIHEMGHVIGMNHIAGTWPPQKHSLNLQDTTMGYVTNYISRPENSYMSTWESYTVQYQPYLSLYLTSQPASLKTPSYGDLFSEGFRSWLITNEYIISEAPTTGYEGNDIPTTAANEWTNVGP</sequence>
<evidence type="ECO:0000313" key="3">
    <source>
        <dbReference type="Proteomes" id="UP000239522"/>
    </source>
</evidence>
<evidence type="ECO:0000313" key="2">
    <source>
        <dbReference type="EMBL" id="PQB07894.1"/>
    </source>
</evidence>
<accession>A0A2S7KYZ6</accession>
<organism evidence="2 3">
    <name type="scientific">Polaribacter filamentus</name>
    <dbReference type="NCBI Taxonomy" id="53483"/>
    <lineage>
        <taxon>Bacteria</taxon>
        <taxon>Pseudomonadati</taxon>
        <taxon>Bacteroidota</taxon>
        <taxon>Flavobacteriia</taxon>
        <taxon>Flavobacteriales</taxon>
        <taxon>Flavobacteriaceae</taxon>
    </lineage>
</organism>
<feature type="chain" id="PRO_5015770741" description="Peptidase C-terminal archaeal/bacterial domain-containing protein" evidence="1">
    <location>
        <begin position="26"/>
        <end position="605"/>
    </location>
</feature>
<keyword evidence="1" id="KW-0732">Signal</keyword>
<dbReference type="OrthoDB" id="480426at2"/>
<dbReference type="GO" id="GO:0008237">
    <property type="term" value="F:metallopeptidase activity"/>
    <property type="evidence" value="ECO:0007669"/>
    <property type="project" value="InterPro"/>
</dbReference>